<evidence type="ECO:0000313" key="2">
    <source>
        <dbReference type="EMBL" id="WWC82575.1"/>
    </source>
</evidence>
<proteinExistence type="predicted"/>
<accession>A0ABZ2EGJ2</accession>
<name>A0ABZ2EGJ2_9BACT</name>
<dbReference type="PANTHER" id="PTHR31876:SF26">
    <property type="entry name" value="PROTEIN LIKE COV 2"/>
    <property type="match status" value="1"/>
</dbReference>
<sequence>MCYLAYMANYRKQPSKDTLLKKLFRYFIQGLVILAPVAITAYILYIVFDWVDGLLRPAVFTTPGVGFILIIAFIILIGWMSSYFIMGSVINFFDHWLERTPGISLIYKAIKDFFQAFGGEKKKFTKAVLVNVFNNDVWIIGFLTDEDMEKFNMGQDMVGVYVPQAYNFAGQLYILPKERIRPIENLTAGEAMKYTVTGGVAES</sequence>
<dbReference type="EMBL" id="CP144143">
    <property type="protein sequence ID" value="WWC82575.1"/>
    <property type="molecule type" value="Genomic_DNA"/>
</dbReference>
<evidence type="ECO:0000256" key="1">
    <source>
        <dbReference type="SAM" id="Phobius"/>
    </source>
</evidence>
<evidence type="ECO:0000313" key="3">
    <source>
        <dbReference type="Proteomes" id="UP001321305"/>
    </source>
</evidence>
<evidence type="ECO:0008006" key="4">
    <source>
        <dbReference type="Google" id="ProtNLM"/>
    </source>
</evidence>
<feature type="transmembrane region" description="Helical" evidence="1">
    <location>
        <begin position="68"/>
        <end position="93"/>
    </location>
</feature>
<reference evidence="3" key="1">
    <citation type="submission" date="2024-01" db="EMBL/GenBank/DDBJ databases">
        <title>Mycovorax composti gen. nov. sp. nov., a member of the family Chitinophagaceae isolated from button mushroom compost.</title>
        <authorList>
            <person name="Thai M."/>
            <person name="Bell T.L."/>
            <person name="Kertesz M.A."/>
        </authorList>
    </citation>
    <scope>NUCLEOTIDE SEQUENCE [LARGE SCALE GENOMIC DNA]</scope>
    <source>
        <strain evidence="3">C216</strain>
    </source>
</reference>
<keyword evidence="3" id="KW-1185">Reference proteome</keyword>
<keyword evidence="1" id="KW-0472">Membrane</keyword>
<keyword evidence="1" id="KW-1133">Transmembrane helix</keyword>
<organism evidence="2 3">
    <name type="scientific">Mycovorax composti</name>
    <dbReference type="NCBI Taxonomy" id="2962693"/>
    <lineage>
        <taxon>Bacteria</taxon>
        <taxon>Pseudomonadati</taxon>
        <taxon>Bacteroidota</taxon>
        <taxon>Chitinophagia</taxon>
        <taxon>Chitinophagales</taxon>
        <taxon>Chitinophagaceae</taxon>
        <taxon>Mycovorax</taxon>
    </lineage>
</organism>
<dbReference type="Pfam" id="PF04367">
    <property type="entry name" value="DUF502"/>
    <property type="match status" value="1"/>
</dbReference>
<feature type="transmembrane region" description="Helical" evidence="1">
    <location>
        <begin position="26"/>
        <end position="48"/>
    </location>
</feature>
<gene>
    <name evidence="2" type="ORF">PIECOFPK_00282</name>
</gene>
<dbReference type="PANTHER" id="PTHR31876">
    <property type="entry name" value="COV-LIKE PROTEIN 1"/>
    <property type="match status" value="1"/>
</dbReference>
<protein>
    <recommendedName>
        <fullName evidence="4">DUF502 domain-containing protein</fullName>
    </recommendedName>
</protein>
<keyword evidence="1" id="KW-0812">Transmembrane</keyword>
<dbReference type="Proteomes" id="UP001321305">
    <property type="component" value="Chromosome"/>
</dbReference>
<dbReference type="InterPro" id="IPR007462">
    <property type="entry name" value="COV1-like"/>
</dbReference>